<dbReference type="OrthoDB" id="5635787at2"/>
<dbReference type="EMBL" id="CCSB01000002">
    <property type="protein sequence ID" value="CDZ77233.1"/>
    <property type="molecule type" value="Genomic_DNA"/>
</dbReference>
<gene>
    <name evidence="1" type="ORF">BN59_01515</name>
</gene>
<keyword evidence="2" id="KW-1185">Reference proteome</keyword>
<evidence type="ECO:0000313" key="1">
    <source>
        <dbReference type="EMBL" id="CDZ77233.1"/>
    </source>
</evidence>
<proteinExistence type="predicted"/>
<protein>
    <recommendedName>
        <fullName evidence="3">Calpain family cysteine protease</fullName>
    </recommendedName>
</protein>
<dbReference type="eggNOG" id="ENOG50308XF">
    <property type="taxonomic scope" value="Bacteria"/>
</dbReference>
<organism evidence="1 2">
    <name type="scientific">Legionella massiliensis</name>
    <dbReference type="NCBI Taxonomy" id="1034943"/>
    <lineage>
        <taxon>Bacteria</taxon>
        <taxon>Pseudomonadati</taxon>
        <taxon>Pseudomonadota</taxon>
        <taxon>Gammaproteobacteria</taxon>
        <taxon>Legionellales</taxon>
        <taxon>Legionellaceae</taxon>
        <taxon>Legionella</taxon>
    </lineage>
</organism>
<evidence type="ECO:0000313" key="2">
    <source>
        <dbReference type="Proteomes" id="UP000044071"/>
    </source>
</evidence>
<sequence>MPPLFPENDQPVFIEQGSIGDCYLLTVFDCLYNSTEGRKRLKNMFTELKNGDVEVRIKRSDQSSFLKPNKINQKNYHYEYRDNQDIITIPKASLETFVKDTRGAKTNSLAVLILEHLSSYYFLDSNADSLQAHNSQWRYAGTAPDFMAKIVGFEAGSLKNIEQVIKLKKAIPDEPVYISMAYGKPDRQGIIHGYHALRIHSITPNLQVPGGYEFTLINPWNNMKMEIWSLEAIKKRNPQFACFYKNKEKKKFTLKLLSLPENEVKFILKHAALKDNLFSLYRATKDLDNQFIRNAVSLYKRFPSIFDKIPLTSGGLSIFHSPTQKDALLACLRNRSDQFENNYQLLVEKCSTDTGFNSQFESNYKLFIKKCFPNTVFNSQEEVKKLTDYIDQVALENPEENPEEKIMDFYFLQDFELLPQGKLRTSFIHPETISALPRLQTKLLARGIQLFSIHGLEKFGVDGRSFLKSDHLADQPLYRALVGQEKGSLGVLKNIFCLREINLSLSNQLLKLAQEDLAKTSFKSLKKLLEEQPSDSFKDWLKLIVDSHIETHKKWNNELALEIRKILKEQQPRSLAIFFEKITAEDFISKFIKDYEKHFGVNPPQKEIDDIVLTEWKRMTNCERPQWIKQLRDPTQNISQLGSLSLLFKQTPKQLDNSNLKKDTSVHLSQQP</sequence>
<dbReference type="InterPro" id="IPR000169">
    <property type="entry name" value="Pept_cys_AS"/>
</dbReference>
<dbReference type="Proteomes" id="UP000044071">
    <property type="component" value="Unassembled WGS sequence"/>
</dbReference>
<reference evidence="1 2" key="1">
    <citation type="submission" date="2014-06" db="EMBL/GenBank/DDBJ databases">
        <authorList>
            <person name="Urmite Genomes Urmite Genomes"/>
        </authorList>
    </citation>
    <scope>NUCLEOTIDE SEQUENCE [LARGE SCALE GENOMIC DNA]</scope>
</reference>
<dbReference type="AlphaFoldDB" id="A0A078KZN0"/>
<evidence type="ECO:0008006" key="3">
    <source>
        <dbReference type="Google" id="ProtNLM"/>
    </source>
</evidence>
<dbReference type="RefSeq" id="WP_052403192.1">
    <property type="nucleotide sequence ID" value="NZ_CCVW01000002.1"/>
</dbReference>
<dbReference type="PROSITE" id="PS00139">
    <property type="entry name" value="THIOL_PROTEASE_CYS"/>
    <property type="match status" value="1"/>
</dbReference>
<name>A0A078KZN0_9GAMM</name>
<accession>A0A078KZN0</accession>